<gene>
    <name evidence="4" type="ORF">HPB48_013177</name>
</gene>
<evidence type="ECO:0000256" key="2">
    <source>
        <dbReference type="ARBA" id="ARBA00022737"/>
    </source>
</evidence>
<dbReference type="PANTHER" id="PTHR24366">
    <property type="entry name" value="IG(IMMUNOGLOBULIN) AND LRR(LEUCINE RICH REPEAT) DOMAINS"/>
    <property type="match status" value="1"/>
</dbReference>
<evidence type="ECO:0000313" key="4">
    <source>
        <dbReference type="EMBL" id="KAH9382164.1"/>
    </source>
</evidence>
<protein>
    <recommendedName>
        <fullName evidence="6">Membrane glycoprotein lig-1</fullName>
    </recommendedName>
</protein>
<dbReference type="OMA" id="HLDGRCN"/>
<dbReference type="SUPFAM" id="SSF52058">
    <property type="entry name" value="L domain-like"/>
    <property type="match status" value="1"/>
</dbReference>
<dbReference type="Pfam" id="PF00560">
    <property type="entry name" value="LRR_1"/>
    <property type="match status" value="1"/>
</dbReference>
<feature type="signal peptide" evidence="3">
    <location>
        <begin position="1"/>
        <end position="18"/>
    </location>
</feature>
<evidence type="ECO:0008006" key="6">
    <source>
        <dbReference type="Google" id="ProtNLM"/>
    </source>
</evidence>
<evidence type="ECO:0000313" key="5">
    <source>
        <dbReference type="Proteomes" id="UP000821853"/>
    </source>
</evidence>
<dbReference type="SMART" id="SM00369">
    <property type="entry name" value="LRR_TYP"/>
    <property type="match status" value="5"/>
</dbReference>
<feature type="chain" id="PRO_5039888016" description="Membrane glycoprotein lig-1" evidence="3">
    <location>
        <begin position="19"/>
        <end position="355"/>
    </location>
</feature>
<keyword evidence="2" id="KW-0677">Repeat</keyword>
<keyword evidence="5" id="KW-1185">Reference proteome</keyword>
<dbReference type="EMBL" id="JABSTR010000011">
    <property type="protein sequence ID" value="KAH9382164.1"/>
    <property type="molecule type" value="Genomic_DNA"/>
</dbReference>
<sequence length="355" mass="39620">MCFAALAVALSGLGLASATFLPLDCQKFSAGPCNCSVYDRTPNNQSRNQVWITCSNVSSLEELGSILSPARKHRVDKFLLGVSTLGYLPSNLFLDVQVSEVYFWDTPLSSFVQGDSDDAFLGLQTSLRSLSLRRMGHLRRLETLDLSFNQLTTVRAAWFDVDLSGSLRSLLLRGNRISQLEDGAFSRLYQLFQLDLSQNNIASLERSMLPDTLFFLDLSDNRLSALSPLVFDKMGSLRRVHLNGNRLTTIDRQVWSAVWSNPRLGVELHGNPVVCDARLCWLARLVPRDCITLDCQRSPADYRHLDGRCNSPPALAGRHLAHVDCDVLRCDKTCADPFRSYLDSADPSNHLQPIL</sequence>
<comment type="caution">
    <text evidence="4">The sequence shown here is derived from an EMBL/GenBank/DDBJ whole genome shotgun (WGS) entry which is preliminary data.</text>
</comment>
<dbReference type="PROSITE" id="PS51450">
    <property type="entry name" value="LRR"/>
    <property type="match status" value="2"/>
</dbReference>
<keyword evidence="1" id="KW-0433">Leucine-rich repeat</keyword>
<dbReference type="InterPro" id="IPR001611">
    <property type="entry name" value="Leu-rich_rpt"/>
</dbReference>
<accession>A0A9J6H631</accession>
<evidence type="ECO:0000256" key="3">
    <source>
        <dbReference type="SAM" id="SignalP"/>
    </source>
</evidence>
<dbReference type="VEuPathDB" id="VectorBase:HLOH_049444"/>
<dbReference type="PANTHER" id="PTHR24366:SF96">
    <property type="entry name" value="LEUCINE RICH REPEAT CONTAINING 53"/>
    <property type="match status" value="1"/>
</dbReference>
<dbReference type="Proteomes" id="UP000821853">
    <property type="component" value="Chromosome 9"/>
</dbReference>
<dbReference type="InterPro" id="IPR032675">
    <property type="entry name" value="LRR_dom_sf"/>
</dbReference>
<organism evidence="4 5">
    <name type="scientific">Haemaphysalis longicornis</name>
    <name type="common">Bush tick</name>
    <dbReference type="NCBI Taxonomy" id="44386"/>
    <lineage>
        <taxon>Eukaryota</taxon>
        <taxon>Metazoa</taxon>
        <taxon>Ecdysozoa</taxon>
        <taxon>Arthropoda</taxon>
        <taxon>Chelicerata</taxon>
        <taxon>Arachnida</taxon>
        <taxon>Acari</taxon>
        <taxon>Parasitiformes</taxon>
        <taxon>Ixodida</taxon>
        <taxon>Ixodoidea</taxon>
        <taxon>Ixodidae</taxon>
        <taxon>Haemaphysalinae</taxon>
        <taxon>Haemaphysalis</taxon>
    </lineage>
</organism>
<name>A0A9J6H631_HAELO</name>
<dbReference type="AlphaFoldDB" id="A0A9J6H631"/>
<dbReference type="OrthoDB" id="2013775at2759"/>
<evidence type="ECO:0000256" key="1">
    <source>
        <dbReference type="ARBA" id="ARBA00022614"/>
    </source>
</evidence>
<proteinExistence type="predicted"/>
<dbReference type="InterPro" id="IPR003591">
    <property type="entry name" value="Leu-rich_rpt_typical-subtyp"/>
</dbReference>
<reference evidence="4 5" key="1">
    <citation type="journal article" date="2020" name="Cell">
        <title>Large-Scale Comparative Analyses of Tick Genomes Elucidate Their Genetic Diversity and Vector Capacities.</title>
        <authorList>
            <consortium name="Tick Genome and Microbiome Consortium (TIGMIC)"/>
            <person name="Jia N."/>
            <person name="Wang J."/>
            <person name="Shi W."/>
            <person name="Du L."/>
            <person name="Sun Y."/>
            <person name="Zhan W."/>
            <person name="Jiang J.F."/>
            <person name="Wang Q."/>
            <person name="Zhang B."/>
            <person name="Ji P."/>
            <person name="Bell-Sakyi L."/>
            <person name="Cui X.M."/>
            <person name="Yuan T.T."/>
            <person name="Jiang B.G."/>
            <person name="Yang W.F."/>
            <person name="Lam T.T."/>
            <person name="Chang Q.C."/>
            <person name="Ding S.J."/>
            <person name="Wang X.J."/>
            <person name="Zhu J.G."/>
            <person name="Ruan X.D."/>
            <person name="Zhao L."/>
            <person name="Wei J.T."/>
            <person name="Ye R.Z."/>
            <person name="Que T.C."/>
            <person name="Du C.H."/>
            <person name="Zhou Y.H."/>
            <person name="Cheng J.X."/>
            <person name="Dai P.F."/>
            <person name="Guo W.B."/>
            <person name="Han X.H."/>
            <person name="Huang E.J."/>
            <person name="Li L.F."/>
            <person name="Wei W."/>
            <person name="Gao Y.C."/>
            <person name="Liu J.Z."/>
            <person name="Shao H.Z."/>
            <person name="Wang X."/>
            <person name="Wang C.C."/>
            <person name="Yang T.C."/>
            <person name="Huo Q.B."/>
            <person name="Li W."/>
            <person name="Chen H.Y."/>
            <person name="Chen S.E."/>
            <person name="Zhou L.G."/>
            <person name="Ni X.B."/>
            <person name="Tian J.H."/>
            <person name="Sheng Y."/>
            <person name="Liu T."/>
            <person name="Pan Y.S."/>
            <person name="Xia L.Y."/>
            <person name="Li J."/>
            <person name="Zhao F."/>
            <person name="Cao W.C."/>
        </authorList>
    </citation>
    <scope>NUCLEOTIDE SEQUENCE [LARGE SCALE GENOMIC DNA]</scope>
    <source>
        <strain evidence="4">HaeL-2018</strain>
    </source>
</reference>
<dbReference type="Pfam" id="PF13855">
    <property type="entry name" value="LRR_8"/>
    <property type="match status" value="1"/>
</dbReference>
<dbReference type="Gene3D" id="3.80.10.10">
    <property type="entry name" value="Ribonuclease Inhibitor"/>
    <property type="match status" value="2"/>
</dbReference>
<keyword evidence="3" id="KW-0732">Signal</keyword>